<sequence length="249" mass="28219">MNSIWTGVRERVLALREAPYWQEVFGAKFLDSGHRFELMPVLDEAQVAQGERELGVRLPEEYRTFLLEVGAGGAGPDYGLFPFARPGTDRVPDAAEADAEGAADAEGSLPAAALPFRPERTQELNAHYELEPRAADYGASQEEQDRFWREYAQWDQRWDELEDNLTDGTLCISEQGCAYYTVLALTGDERGTMWDDVRAVGEGVLPVRTWGESEARVTYADWYLKWLANAERQAWEKPRDPRGPRDLSR</sequence>
<keyword evidence="3" id="KW-1185">Reference proteome</keyword>
<dbReference type="SMART" id="SM00860">
    <property type="entry name" value="SMI1_KNR4"/>
    <property type="match status" value="1"/>
</dbReference>
<evidence type="ECO:0000259" key="1">
    <source>
        <dbReference type="SMART" id="SM00860"/>
    </source>
</evidence>
<evidence type="ECO:0000313" key="2">
    <source>
        <dbReference type="EMBL" id="MDI3406154.1"/>
    </source>
</evidence>
<dbReference type="InterPro" id="IPR018958">
    <property type="entry name" value="Knr4/Smi1-like_dom"/>
</dbReference>
<reference evidence="2 3" key="1">
    <citation type="submission" date="2023-05" db="EMBL/GenBank/DDBJ databases">
        <title>Draft genome sequence of Streptomyces sp. B-S-A6 isolated from a cave soil in Thailand.</title>
        <authorList>
            <person name="Chamroensaksri N."/>
            <person name="Muangham S."/>
        </authorList>
    </citation>
    <scope>NUCLEOTIDE SEQUENCE [LARGE SCALE GENOMIC DNA]</scope>
    <source>
        <strain evidence="2 3">B-S-A6</strain>
    </source>
</reference>
<accession>A0ABT6SDW1</accession>
<feature type="domain" description="Knr4/Smi1-like" evidence="1">
    <location>
        <begin position="40"/>
        <end position="225"/>
    </location>
</feature>
<dbReference type="Pfam" id="PF09346">
    <property type="entry name" value="SMI1_KNR4"/>
    <property type="match status" value="1"/>
</dbReference>
<organism evidence="2 3">
    <name type="scientific">Streptomyces cavernicola</name>
    <dbReference type="NCBI Taxonomy" id="3043613"/>
    <lineage>
        <taxon>Bacteria</taxon>
        <taxon>Bacillati</taxon>
        <taxon>Actinomycetota</taxon>
        <taxon>Actinomycetes</taxon>
        <taxon>Kitasatosporales</taxon>
        <taxon>Streptomycetaceae</taxon>
        <taxon>Streptomyces</taxon>
    </lineage>
</organism>
<comment type="caution">
    <text evidence="2">The sequence shown here is derived from an EMBL/GenBank/DDBJ whole genome shotgun (WGS) entry which is preliminary data.</text>
</comment>
<proteinExistence type="predicted"/>
<dbReference type="SUPFAM" id="SSF160631">
    <property type="entry name" value="SMI1/KNR4-like"/>
    <property type="match status" value="1"/>
</dbReference>
<gene>
    <name evidence="2" type="ORF">QIS96_20340</name>
</gene>
<dbReference type="RefSeq" id="WP_282544087.1">
    <property type="nucleotide sequence ID" value="NZ_JASCIQ010000021.1"/>
</dbReference>
<protein>
    <submittedName>
        <fullName evidence="2">SMI1/KNR4 family protein</fullName>
    </submittedName>
</protein>
<name>A0ABT6SDW1_9ACTN</name>
<evidence type="ECO:0000313" key="3">
    <source>
        <dbReference type="Proteomes" id="UP001223978"/>
    </source>
</evidence>
<dbReference type="Gene3D" id="3.40.1580.10">
    <property type="entry name" value="SMI1/KNR4-like"/>
    <property type="match status" value="1"/>
</dbReference>
<dbReference type="Proteomes" id="UP001223978">
    <property type="component" value="Unassembled WGS sequence"/>
</dbReference>
<dbReference type="EMBL" id="JASCIQ010000021">
    <property type="protein sequence ID" value="MDI3406154.1"/>
    <property type="molecule type" value="Genomic_DNA"/>
</dbReference>
<dbReference type="InterPro" id="IPR037883">
    <property type="entry name" value="Knr4/Smi1-like_sf"/>
</dbReference>